<keyword evidence="2" id="KW-1185">Reference proteome</keyword>
<accession>A0ACC1WNN7</accession>
<organism evidence="1 2">
    <name type="scientific">Melia azedarach</name>
    <name type="common">Chinaberry tree</name>
    <dbReference type="NCBI Taxonomy" id="155640"/>
    <lineage>
        <taxon>Eukaryota</taxon>
        <taxon>Viridiplantae</taxon>
        <taxon>Streptophyta</taxon>
        <taxon>Embryophyta</taxon>
        <taxon>Tracheophyta</taxon>
        <taxon>Spermatophyta</taxon>
        <taxon>Magnoliopsida</taxon>
        <taxon>eudicotyledons</taxon>
        <taxon>Gunneridae</taxon>
        <taxon>Pentapetalae</taxon>
        <taxon>rosids</taxon>
        <taxon>malvids</taxon>
        <taxon>Sapindales</taxon>
        <taxon>Meliaceae</taxon>
        <taxon>Melia</taxon>
    </lineage>
</organism>
<comment type="caution">
    <text evidence="1">The sequence shown here is derived from an EMBL/GenBank/DDBJ whole genome shotgun (WGS) entry which is preliminary data.</text>
</comment>
<evidence type="ECO:0000313" key="1">
    <source>
        <dbReference type="EMBL" id="KAJ4700655.1"/>
    </source>
</evidence>
<proteinExistence type="predicted"/>
<sequence length="384" mass="41759">MKQKMAFDKLKPYLLMIFLQFGSAGNYIVSKQTLNRGMNRYVLVVYRNAVAALVLAPFALVLERKTRPKLTLTVFLQIMALGFLEPVLDQGFSYLGMQYTSATYTSAIMNTVPSFTFVIACIFRLERINIKEFRSQAKIIGTLVTLGGALLMTLYKGPVLNLPWSSSASSDQESNGQSSDKHWVAGTLLILLGCVAWSGFYVLQSITLKKYRAEITLSSLICFAGAIQSSTIAIAFERHPAGWAVGWDSRLFAPLYTGIVTSGITYYVQGIVMKTRDPVFVTAFNPLCMIIVAALSSIALAEKLHLGSIIGGVVIAVGLYSVVWGKSKDYSGPAAASSDNEKNNNNTAQELPITTANTGTANDGETKLVTIATLNYNDKKSTGE</sequence>
<evidence type="ECO:0000313" key="2">
    <source>
        <dbReference type="Proteomes" id="UP001164539"/>
    </source>
</evidence>
<dbReference type="EMBL" id="CM051407">
    <property type="protein sequence ID" value="KAJ4700655.1"/>
    <property type="molecule type" value="Genomic_DNA"/>
</dbReference>
<gene>
    <name evidence="1" type="ORF">OWV82_024001</name>
</gene>
<dbReference type="Proteomes" id="UP001164539">
    <property type="component" value="Chromosome 14"/>
</dbReference>
<reference evidence="1 2" key="1">
    <citation type="journal article" date="2023" name="Science">
        <title>Complex scaffold remodeling in plant triterpene biosynthesis.</title>
        <authorList>
            <person name="De La Pena R."/>
            <person name="Hodgson H."/>
            <person name="Liu J.C."/>
            <person name="Stephenson M.J."/>
            <person name="Martin A.C."/>
            <person name="Owen C."/>
            <person name="Harkess A."/>
            <person name="Leebens-Mack J."/>
            <person name="Jimenez L.E."/>
            <person name="Osbourn A."/>
            <person name="Sattely E.S."/>
        </authorList>
    </citation>
    <scope>NUCLEOTIDE SEQUENCE [LARGE SCALE GENOMIC DNA]</scope>
    <source>
        <strain evidence="2">cv. JPN11</strain>
        <tissue evidence="1">Leaf</tissue>
    </source>
</reference>
<name>A0ACC1WNN7_MELAZ</name>
<protein>
    <submittedName>
        <fullName evidence="1">WAT1-related protein</fullName>
    </submittedName>
</protein>